<feature type="compositionally biased region" description="Low complexity" evidence="1">
    <location>
        <begin position="96"/>
        <end position="117"/>
    </location>
</feature>
<gene>
    <name evidence="2" type="ORF">CLODIP_2_CD16278</name>
</gene>
<protein>
    <submittedName>
        <fullName evidence="2">Uncharacterized protein</fullName>
    </submittedName>
</protein>
<dbReference type="EMBL" id="CADEPI010000098">
    <property type="protein sequence ID" value="CAB3374460.1"/>
    <property type="molecule type" value="Genomic_DNA"/>
</dbReference>
<dbReference type="Proteomes" id="UP000494165">
    <property type="component" value="Unassembled WGS sequence"/>
</dbReference>
<feature type="region of interest" description="Disordered" evidence="1">
    <location>
        <begin position="81"/>
        <end position="121"/>
    </location>
</feature>
<evidence type="ECO:0000256" key="1">
    <source>
        <dbReference type="SAM" id="MobiDB-lite"/>
    </source>
</evidence>
<dbReference type="AlphaFoldDB" id="A0A8S1D033"/>
<accession>A0A8S1D033</accession>
<reference evidence="2 3" key="1">
    <citation type="submission" date="2020-04" db="EMBL/GenBank/DDBJ databases">
        <authorList>
            <person name="Alioto T."/>
            <person name="Alioto T."/>
            <person name="Gomez Garrido J."/>
        </authorList>
    </citation>
    <scope>NUCLEOTIDE SEQUENCE [LARGE SCALE GENOMIC DNA]</scope>
</reference>
<feature type="compositionally biased region" description="Acidic residues" evidence="1">
    <location>
        <begin position="213"/>
        <end position="223"/>
    </location>
</feature>
<proteinExistence type="predicted"/>
<keyword evidence="3" id="KW-1185">Reference proteome</keyword>
<feature type="region of interest" description="Disordered" evidence="1">
    <location>
        <begin position="172"/>
        <end position="232"/>
    </location>
</feature>
<sequence length="232" mass="25152">MSRSKGDAKEFAAEHGPVELKDDLFSFGDLKGIKRLALVRIASKTDKVHWRWTQCKLLEAFADLDIELAIYLQTRPREVHSLQGGARRGEEGAHTAPKATAAPSGPSAAHGAPVSAGEQADPNCAPAAIRARRDDTYDKSQMLVLLPEKPNNDADDGLRGLEWQGGAQKVTKATSASKAAGTDSPSSDDVLFSLDTPNITGRSIRRQRKYENYVDDDGDDDDFSSPTLTNFI</sequence>
<comment type="caution">
    <text evidence="2">The sequence shown here is derived from an EMBL/GenBank/DDBJ whole genome shotgun (WGS) entry which is preliminary data.</text>
</comment>
<organism evidence="2 3">
    <name type="scientific">Cloeon dipterum</name>
    <dbReference type="NCBI Taxonomy" id="197152"/>
    <lineage>
        <taxon>Eukaryota</taxon>
        <taxon>Metazoa</taxon>
        <taxon>Ecdysozoa</taxon>
        <taxon>Arthropoda</taxon>
        <taxon>Hexapoda</taxon>
        <taxon>Insecta</taxon>
        <taxon>Pterygota</taxon>
        <taxon>Palaeoptera</taxon>
        <taxon>Ephemeroptera</taxon>
        <taxon>Pisciforma</taxon>
        <taxon>Baetidae</taxon>
        <taxon>Cloeon</taxon>
    </lineage>
</organism>
<evidence type="ECO:0000313" key="2">
    <source>
        <dbReference type="EMBL" id="CAB3374460.1"/>
    </source>
</evidence>
<evidence type="ECO:0000313" key="3">
    <source>
        <dbReference type="Proteomes" id="UP000494165"/>
    </source>
</evidence>
<name>A0A8S1D033_9INSE</name>
<feature type="compositionally biased region" description="Low complexity" evidence="1">
    <location>
        <begin position="172"/>
        <end position="184"/>
    </location>
</feature>